<reference evidence="6 7" key="1">
    <citation type="submission" date="2024-02" db="EMBL/GenBank/DDBJ databases">
        <title>Genome sequence of Aquincola sp. MAHUQ-54.</title>
        <authorList>
            <person name="Huq M.A."/>
        </authorList>
    </citation>
    <scope>NUCLEOTIDE SEQUENCE [LARGE SCALE GENOMIC DNA]</scope>
    <source>
        <strain evidence="6 7">MAHUQ-54</strain>
    </source>
</reference>
<sequence length="300" mass="33344">MARLDLNLVRLFVAVYDTGSVTGAAQRLALAQPSVSYGLARLREAYADPLFLRNARGMVPTALAEEVYGRFSQALAGIDSTLDDPHQQFDPAHSHRRFKVAMSDIGELYFVPPLLTAMRQAAPSVELEVVQMPMDQIAAELGMGRLDAAIGNLPDIRNDTRSDTLFVERYVCLLGRKHPRIRQRLSLEAFLQAKHVLVSSPSSGHRLIEQALADRGVSRQVALRVPHFTALPQLIAGSDLLVSLPSRVATLFAAQTPVRWLELPVPIPTFEVRVHWHTRQERLPAHRWFIGLVTQTLSGL</sequence>
<dbReference type="InterPro" id="IPR050389">
    <property type="entry name" value="LysR-type_TF"/>
</dbReference>
<comment type="similarity">
    <text evidence="1">Belongs to the LysR transcriptional regulatory family.</text>
</comment>
<evidence type="ECO:0000256" key="4">
    <source>
        <dbReference type="ARBA" id="ARBA00023163"/>
    </source>
</evidence>
<dbReference type="Pfam" id="PF00126">
    <property type="entry name" value="HTH_1"/>
    <property type="match status" value="1"/>
</dbReference>
<feature type="domain" description="HTH lysR-type" evidence="5">
    <location>
        <begin position="4"/>
        <end position="61"/>
    </location>
</feature>
<dbReference type="InterPro" id="IPR000847">
    <property type="entry name" value="LysR_HTH_N"/>
</dbReference>
<evidence type="ECO:0000256" key="2">
    <source>
        <dbReference type="ARBA" id="ARBA00023015"/>
    </source>
</evidence>
<dbReference type="PANTHER" id="PTHR30118:SF15">
    <property type="entry name" value="TRANSCRIPTIONAL REGULATORY PROTEIN"/>
    <property type="match status" value="1"/>
</dbReference>
<dbReference type="CDD" id="cd08459">
    <property type="entry name" value="PBP2_DntR_NahR_LinR_like"/>
    <property type="match status" value="1"/>
</dbReference>
<dbReference type="InterPro" id="IPR036390">
    <property type="entry name" value="WH_DNA-bd_sf"/>
</dbReference>
<keyword evidence="7" id="KW-1185">Reference proteome</keyword>
<dbReference type="InterPro" id="IPR005119">
    <property type="entry name" value="LysR_subst-bd"/>
</dbReference>
<keyword evidence="2" id="KW-0805">Transcription regulation</keyword>
<name>A0AAW9Q683_9BURK</name>
<dbReference type="Proteomes" id="UP001336250">
    <property type="component" value="Unassembled WGS sequence"/>
</dbReference>
<evidence type="ECO:0000313" key="6">
    <source>
        <dbReference type="EMBL" id="MEF7614491.1"/>
    </source>
</evidence>
<dbReference type="EMBL" id="JAZIBG010000025">
    <property type="protein sequence ID" value="MEF7614491.1"/>
    <property type="molecule type" value="Genomic_DNA"/>
</dbReference>
<dbReference type="Pfam" id="PF03466">
    <property type="entry name" value="LysR_substrate"/>
    <property type="match status" value="1"/>
</dbReference>
<dbReference type="GO" id="GO:0003677">
    <property type="term" value="F:DNA binding"/>
    <property type="evidence" value="ECO:0007669"/>
    <property type="project" value="UniProtKB-KW"/>
</dbReference>
<accession>A0AAW9Q683</accession>
<protein>
    <submittedName>
        <fullName evidence="6">LysR family transcriptional regulator</fullName>
    </submittedName>
</protein>
<dbReference type="PROSITE" id="PS50931">
    <property type="entry name" value="HTH_LYSR"/>
    <property type="match status" value="1"/>
</dbReference>
<keyword evidence="4" id="KW-0804">Transcription</keyword>
<evidence type="ECO:0000259" key="5">
    <source>
        <dbReference type="PROSITE" id="PS50931"/>
    </source>
</evidence>
<evidence type="ECO:0000256" key="3">
    <source>
        <dbReference type="ARBA" id="ARBA00023125"/>
    </source>
</evidence>
<keyword evidence="3" id="KW-0238">DNA-binding</keyword>
<proteinExistence type="inferred from homology"/>
<dbReference type="Gene3D" id="3.40.190.10">
    <property type="entry name" value="Periplasmic binding protein-like II"/>
    <property type="match status" value="2"/>
</dbReference>
<dbReference type="Gene3D" id="1.10.10.10">
    <property type="entry name" value="Winged helix-like DNA-binding domain superfamily/Winged helix DNA-binding domain"/>
    <property type="match status" value="1"/>
</dbReference>
<comment type="caution">
    <text evidence="6">The sequence shown here is derived from an EMBL/GenBank/DDBJ whole genome shotgun (WGS) entry which is preliminary data.</text>
</comment>
<dbReference type="InterPro" id="IPR036388">
    <property type="entry name" value="WH-like_DNA-bd_sf"/>
</dbReference>
<dbReference type="RefSeq" id="WP_332289478.1">
    <property type="nucleotide sequence ID" value="NZ_JAZIBG010000025.1"/>
</dbReference>
<dbReference type="SUPFAM" id="SSF46785">
    <property type="entry name" value="Winged helix' DNA-binding domain"/>
    <property type="match status" value="1"/>
</dbReference>
<dbReference type="AlphaFoldDB" id="A0AAW9Q683"/>
<dbReference type="PANTHER" id="PTHR30118">
    <property type="entry name" value="HTH-TYPE TRANSCRIPTIONAL REGULATOR LEUO-RELATED"/>
    <property type="match status" value="1"/>
</dbReference>
<dbReference type="SUPFAM" id="SSF53850">
    <property type="entry name" value="Periplasmic binding protein-like II"/>
    <property type="match status" value="1"/>
</dbReference>
<organism evidence="6 7">
    <name type="scientific">Aquincola agrisoli</name>
    <dbReference type="NCBI Taxonomy" id="3119538"/>
    <lineage>
        <taxon>Bacteria</taxon>
        <taxon>Pseudomonadati</taxon>
        <taxon>Pseudomonadota</taxon>
        <taxon>Betaproteobacteria</taxon>
        <taxon>Burkholderiales</taxon>
        <taxon>Sphaerotilaceae</taxon>
        <taxon>Aquincola</taxon>
    </lineage>
</organism>
<evidence type="ECO:0000313" key="7">
    <source>
        <dbReference type="Proteomes" id="UP001336250"/>
    </source>
</evidence>
<gene>
    <name evidence="6" type="ORF">V4F39_11280</name>
</gene>
<evidence type="ECO:0000256" key="1">
    <source>
        <dbReference type="ARBA" id="ARBA00009437"/>
    </source>
</evidence>
<dbReference type="PRINTS" id="PR00039">
    <property type="entry name" value="HTHLYSR"/>
</dbReference>
<dbReference type="GO" id="GO:0003700">
    <property type="term" value="F:DNA-binding transcription factor activity"/>
    <property type="evidence" value="ECO:0007669"/>
    <property type="project" value="InterPro"/>
</dbReference>